<protein>
    <recommendedName>
        <fullName evidence="1">Uncharacterized protein TP-0789 domain-containing protein</fullName>
    </recommendedName>
</protein>
<dbReference type="CDD" id="cd16329">
    <property type="entry name" value="LolA_like"/>
    <property type="match status" value="1"/>
</dbReference>
<dbReference type="InterPro" id="IPR029046">
    <property type="entry name" value="LolA/LolB/LppX"/>
</dbReference>
<dbReference type="Gene3D" id="2.50.20.10">
    <property type="entry name" value="Lipoprotein localisation LolA/LolB/LppX"/>
    <property type="match status" value="1"/>
</dbReference>
<dbReference type="SUPFAM" id="SSF89392">
    <property type="entry name" value="Prokaryotic lipoproteins and lipoprotein localization factors"/>
    <property type="match status" value="1"/>
</dbReference>
<comment type="caution">
    <text evidence="2">The sequence shown here is derived from an EMBL/GenBank/DDBJ whole genome shotgun (WGS) entry which is preliminary data.</text>
</comment>
<evidence type="ECO:0000259" key="1">
    <source>
        <dbReference type="Pfam" id="PF17131"/>
    </source>
</evidence>
<proteinExistence type="predicted"/>
<organism evidence="2">
    <name type="scientific">mine drainage metagenome</name>
    <dbReference type="NCBI Taxonomy" id="410659"/>
    <lineage>
        <taxon>unclassified sequences</taxon>
        <taxon>metagenomes</taxon>
        <taxon>ecological metagenomes</taxon>
    </lineage>
</organism>
<sequence length="253" mass="27468">MAMGERAPMQHVYGALLLGLCCLNGSATAAPDANRILQEADRARGGGLPGIAWEIRVTAHDADRVAEPQRLRVAAMGDSSVAETLEPARLKGYRVLQVGRDMWLARPGLSRPVPISPHQRLIGQAANGDIAATNYAGDYDAQLDGTETLDGEACYVLDLHAKNRRVTYDRIRYWVSVRRMVGVKAEFESAGGKLLKTARFEYGNTIQAGGKSFPFVSRMVIEDALSDAATTMEFSGVQVRQIDASEFDLGQAQ</sequence>
<evidence type="ECO:0000313" key="2">
    <source>
        <dbReference type="EMBL" id="OIR19418.1"/>
    </source>
</evidence>
<dbReference type="PIRSF" id="PIRSF028205">
    <property type="entry name" value="UCP028205"/>
    <property type="match status" value="1"/>
</dbReference>
<dbReference type="InterPro" id="IPR011220">
    <property type="entry name" value="UCP028205"/>
</dbReference>
<accession>A0A1J5TEN6</accession>
<dbReference type="Pfam" id="PF17131">
    <property type="entry name" value="LolA_like"/>
    <property type="match status" value="1"/>
</dbReference>
<dbReference type="AlphaFoldDB" id="A0A1J5TEN6"/>
<name>A0A1J5TEN6_9ZZZZ</name>
<reference evidence="2" key="1">
    <citation type="submission" date="2016-10" db="EMBL/GenBank/DDBJ databases">
        <title>Sequence of Gallionella enrichment culture.</title>
        <authorList>
            <person name="Poehlein A."/>
            <person name="Muehling M."/>
            <person name="Daniel R."/>
        </authorList>
    </citation>
    <scope>NUCLEOTIDE SEQUENCE</scope>
</reference>
<feature type="domain" description="Uncharacterized protein TP-0789" evidence="1">
    <location>
        <begin position="78"/>
        <end position="248"/>
    </location>
</feature>
<gene>
    <name evidence="2" type="ORF">GALL_02980</name>
</gene>
<dbReference type="InterPro" id="IPR033399">
    <property type="entry name" value="TP_0789-like"/>
</dbReference>
<dbReference type="EMBL" id="MLJW01000001">
    <property type="protein sequence ID" value="OIR19418.1"/>
    <property type="molecule type" value="Genomic_DNA"/>
</dbReference>